<comment type="caution">
    <text evidence="1">The sequence shown here is derived from an EMBL/GenBank/DDBJ whole genome shotgun (WGS) entry which is preliminary data.</text>
</comment>
<evidence type="ECO:0000313" key="2">
    <source>
        <dbReference type="Proteomes" id="UP001207468"/>
    </source>
</evidence>
<dbReference type="EMBL" id="JAGFNK010000153">
    <property type="protein sequence ID" value="KAI9463936.1"/>
    <property type="molecule type" value="Genomic_DNA"/>
</dbReference>
<sequence length="677" mass="74027">MSHLPNTSGPRQPRRAPPLSTTSYDRFPTPPSPDTTAFNLVDGEMAAIRRALRAIGTRRNALTPTCRIPTEILGEIFLFYQQASAGPSILECANDSSARLTLKNTTLRWVPGVAHVCRHWRTVALEHPRLWSRVTLHLGREWASRMLALSKSSPITIALADPDPCEASMPLDPWGLPPVLAPRRAQLDPVDVLSQHLFHMQDLDLSACSCTILPWVRLLETAAPLLESFWLRVDPHRPGAWHDVPVPLPPNFLATHPRLRCVIVDGAFLSCWVVPAQSLASLTLLSICAPDPRKFMERTELVVPKHDEFFGCLVAMPALETIVLAHCLPSFAPSYSSHAVPLAHLRTLSIHDRVDRCRQVLDALDLPPMTTIKVLCWSVRPPSEHDCLRVLPSLSAHLCREDARVGRPPAGAVGPRGSAHGPHALSLYSASIDGHTEFSLAAWRTFVPPTVAEDRDPYFGPKPAADVRLECEWDASDDPEMERRALRRACAGVPLDELRALSIRAEAAVWDAHDWYDTFVASVEITHVAALEAPGASVLDALKLPSPLSVEHGRSSGSNSHGGGGGEGASGLGGPSEEAPPLFPEMVSLTVAGVNFVRAGEAAWLTMSSAMTRRQASPACVTILDRIELRGCTVSEWMVDGLNEFTAVVVWDSATDQDNWMHVPREVEGEEEEDEAE</sequence>
<organism evidence="1 2">
    <name type="scientific">Russula earlei</name>
    <dbReference type="NCBI Taxonomy" id="71964"/>
    <lineage>
        <taxon>Eukaryota</taxon>
        <taxon>Fungi</taxon>
        <taxon>Dikarya</taxon>
        <taxon>Basidiomycota</taxon>
        <taxon>Agaricomycotina</taxon>
        <taxon>Agaricomycetes</taxon>
        <taxon>Russulales</taxon>
        <taxon>Russulaceae</taxon>
        <taxon>Russula</taxon>
    </lineage>
</organism>
<evidence type="ECO:0000313" key="1">
    <source>
        <dbReference type="EMBL" id="KAI9463936.1"/>
    </source>
</evidence>
<accession>A0ACC0U5A7</accession>
<gene>
    <name evidence="1" type="ORF">F5148DRAFT_1286004</name>
</gene>
<dbReference type="Proteomes" id="UP001207468">
    <property type="component" value="Unassembled WGS sequence"/>
</dbReference>
<name>A0ACC0U5A7_9AGAM</name>
<protein>
    <submittedName>
        <fullName evidence="1">Uncharacterized protein</fullName>
    </submittedName>
</protein>
<proteinExistence type="predicted"/>
<reference evidence="1" key="1">
    <citation type="submission" date="2021-03" db="EMBL/GenBank/DDBJ databases">
        <title>Evolutionary priming and transition to the ectomycorrhizal habit in an iconic lineage of mushroom-forming fungi: is preadaptation a requirement?</title>
        <authorList>
            <consortium name="DOE Joint Genome Institute"/>
            <person name="Looney B.P."/>
            <person name="Miyauchi S."/>
            <person name="Morin E."/>
            <person name="Drula E."/>
            <person name="Courty P.E."/>
            <person name="Chicoki N."/>
            <person name="Fauchery L."/>
            <person name="Kohler A."/>
            <person name="Kuo A."/>
            <person name="LaButti K."/>
            <person name="Pangilinan J."/>
            <person name="Lipzen A."/>
            <person name="Riley R."/>
            <person name="Andreopoulos W."/>
            <person name="He G."/>
            <person name="Johnson J."/>
            <person name="Barry K.W."/>
            <person name="Grigoriev I.V."/>
            <person name="Nagy L."/>
            <person name="Hibbett D."/>
            <person name="Henrissat B."/>
            <person name="Matheny P.B."/>
            <person name="Labbe J."/>
            <person name="Martin A.F."/>
        </authorList>
    </citation>
    <scope>NUCLEOTIDE SEQUENCE</scope>
    <source>
        <strain evidence="1">BPL698</strain>
    </source>
</reference>
<keyword evidence="2" id="KW-1185">Reference proteome</keyword>